<name>A0A1Z5RMI1_SORBI</name>
<evidence type="ECO:0000313" key="2">
    <source>
        <dbReference type="EMBL" id="OQU84799.1"/>
    </source>
</evidence>
<reference evidence="3" key="2">
    <citation type="journal article" date="2018" name="Plant J.">
        <title>The Sorghum bicolor reference genome: improved assembly, gene annotations, a transcriptome atlas, and signatures of genome organization.</title>
        <authorList>
            <person name="McCormick R.F."/>
            <person name="Truong S.K."/>
            <person name="Sreedasyam A."/>
            <person name="Jenkins J."/>
            <person name="Shu S."/>
            <person name="Sims D."/>
            <person name="Kennedy M."/>
            <person name="Amirebrahimi M."/>
            <person name="Weers B.D."/>
            <person name="McKinley B."/>
            <person name="Mattison A."/>
            <person name="Morishige D.T."/>
            <person name="Grimwood J."/>
            <person name="Schmutz J."/>
            <person name="Mullet J.E."/>
        </authorList>
    </citation>
    <scope>NUCLEOTIDE SEQUENCE [LARGE SCALE GENOMIC DNA]</scope>
    <source>
        <strain evidence="3">cv. BTx623</strain>
    </source>
</reference>
<feature type="chain" id="PRO_5012306428" description="Secreted protein" evidence="1">
    <location>
        <begin position="32"/>
        <end position="75"/>
    </location>
</feature>
<evidence type="ECO:0008006" key="4">
    <source>
        <dbReference type="Google" id="ProtNLM"/>
    </source>
</evidence>
<dbReference type="Proteomes" id="UP000000768">
    <property type="component" value="Chromosome 4"/>
</dbReference>
<keyword evidence="1" id="KW-0732">Signal</keyword>
<evidence type="ECO:0000256" key="1">
    <source>
        <dbReference type="SAM" id="SignalP"/>
    </source>
</evidence>
<sequence length="75" mass="8176">MENGIDWGSPVGVVLKFWAIHVAMLCGAVHRDAVTLVTDKPGCVPCRLFKGAMAIHVVIFQNPSPHCRGSRYPNC</sequence>
<gene>
    <name evidence="2" type="ORF">SORBI_3004G124601</name>
</gene>
<dbReference type="InParanoid" id="A0A1Z5RMI1"/>
<keyword evidence="3" id="KW-1185">Reference proteome</keyword>
<dbReference type="Gramene" id="OQU84799">
    <property type="protein sequence ID" value="OQU84799"/>
    <property type="gene ID" value="SORBI_3004G124601"/>
</dbReference>
<accession>A0A1Z5RMI1</accession>
<feature type="signal peptide" evidence="1">
    <location>
        <begin position="1"/>
        <end position="31"/>
    </location>
</feature>
<dbReference type="EMBL" id="CM000763">
    <property type="protein sequence ID" value="OQU84799.1"/>
    <property type="molecule type" value="Genomic_DNA"/>
</dbReference>
<dbReference type="AlphaFoldDB" id="A0A1Z5RMI1"/>
<proteinExistence type="predicted"/>
<protein>
    <recommendedName>
        <fullName evidence="4">Secreted protein</fullName>
    </recommendedName>
</protein>
<evidence type="ECO:0000313" key="3">
    <source>
        <dbReference type="Proteomes" id="UP000000768"/>
    </source>
</evidence>
<organism evidence="2 3">
    <name type="scientific">Sorghum bicolor</name>
    <name type="common">Sorghum</name>
    <name type="synonym">Sorghum vulgare</name>
    <dbReference type="NCBI Taxonomy" id="4558"/>
    <lineage>
        <taxon>Eukaryota</taxon>
        <taxon>Viridiplantae</taxon>
        <taxon>Streptophyta</taxon>
        <taxon>Embryophyta</taxon>
        <taxon>Tracheophyta</taxon>
        <taxon>Spermatophyta</taxon>
        <taxon>Magnoliopsida</taxon>
        <taxon>Liliopsida</taxon>
        <taxon>Poales</taxon>
        <taxon>Poaceae</taxon>
        <taxon>PACMAD clade</taxon>
        <taxon>Panicoideae</taxon>
        <taxon>Andropogonodae</taxon>
        <taxon>Andropogoneae</taxon>
        <taxon>Sorghinae</taxon>
        <taxon>Sorghum</taxon>
    </lineage>
</organism>
<reference evidence="2 3" key="1">
    <citation type="journal article" date="2009" name="Nature">
        <title>The Sorghum bicolor genome and the diversification of grasses.</title>
        <authorList>
            <person name="Paterson A.H."/>
            <person name="Bowers J.E."/>
            <person name="Bruggmann R."/>
            <person name="Dubchak I."/>
            <person name="Grimwood J."/>
            <person name="Gundlach H."/>
            <person name="Haberer G."/>
            <person name="Hellsten U."/>
            <person name="Mitros T."/>
            <person name="Poliakov A."/>
            <person name="Schmutz J."/>
            <person name="Spannagl M."/>
            <person name="Tang H."/>
            <person name="Wang X."/>
            <person name="Wicker T."/>
            <person name="Bharti A.K."/>
            <person name="Chapman J."/>
            <person name="Feltus F.A."/>
            <person name="Gowik U."/>
            <person name="Grigoriev I.V."/>
            <person name="Lyons E."/>
            <person name="Maher C.A."/>
            <person name="Martis M."/>
            <person name="Narechania A."/>
            <person name="Otillar R.P."/>
            <person name="Penning B.W."/>
            <person name="Salamov A.A."/>
            <person name="Wang Y."/>
            <person name="Zhang L."/>
            <person name="Carpita N.C."/>
            <person name="Freeling M."/>
            <person name="Gingle A.R."/>
            <person name="Hash C.T."/>
            <person name="Keller B."/>
            <person name="Klein P."/>
            <person name="Kresovich S."/>
            <person name="McCann M.C."/>
            <person name="Ming R."/>
            <person name="Peterson D.G."/>
            <person name="Mehboob-ur-Rahman"/>
            <person name="Ware D."/>
            <person name="Westhoff P."/>
            <person name="Mayer K.F."/>
            <person name="Messing J."/>
            <person name="Rokhsar D.S."/>
        </authorList>
    </citation>
    <scope>NUCLEOTIDE SEQUENCE [LARGE SCALE GENOMIC DNA]</scope>
    <source>
        <strain evidence="3">cv. BTx623</strain>
    </source>
</reference>